<evidence type="ECO:0000259" key="7">
    <source>
        <dbReference type="Pfam" id="PF01938"/>
    </source>
</evidence>
<dbReference type="InterPro" id="IPR025795">
    <property type="entry name" value="tRNA_(uracil-5-)_MeTrfase"/>
</dbReference>
<keyword evidence="2 4" id="KW-0808">Transferase</keyword>
<comment type="caution">
    <text evidence="8">The sequence shown here is derived from an EMBL/GenBank/DDBJ whole genome shotgun (WGS) entry which is preliminary data.</text>
</comment>
<dbReference type="Pfam" id="PF05958">
    <property type="entry name" value="tRNA_U5-meth_tr"/>
    <property type="match status" value="1"/>
</dbReference>
<sequence>MNAFTRLGIPRILQSPGFGFFARSRHSMASTAAANAAPIESHGKKRPFKGGQNYKFKNKKPKQKQNTVLKSEGSHDEVLMYDVRALLRRISLDKPQTAVENSAESTDQLPEPFTEIEVTVSEISSTGDGLATQPGSKQIYVVPFTTAGDVVKAKVIKHFADGYTLTDFVKVVTPGHLRDDSLINCGYFSTCSGCQFQMLPYEHQLAHKRTIVDKAYRNFSNLAPHLVPEIGETIGSPLQYGYRTKLTPHFDGPPGQKRSDRRNGIVKKFQEVPPIGFMKKGTRHTIDIEDCPIGTDAVRMGMKRERQRVAVELDKYTKGATLLLRESTTRLPKDPPPQPREDAILEDRGSYFHEKTCVTDNKGRSTEFIDDFQFENPAGAFFQNNNSILPPFTQYIRDHILPTSPDPADPPIKLLIDAYSGSGLFTITLSQMFKKSLGIDIAASSIDSANKNARLNNLAEDHASFIAADAAALFAKIEFPAAETVVVIDPPRKGCDDSFLKQLLAYGPARVVYVSCNVHTQARDVGVLVGGMEGVDGGFGSGVGVYEIESLRGFDFFPQTGHVEGVAVLKKKKRSTEGNAVSGQDVVMENGDGAESADKVNVEAVEAQTNGVSA</sequence>
<feature type="domain" description="TRAM" evidence="7">
    <location>
        <begin position="113"/>
        <end position="157"/>
    </location>
</feature>
<organism evidence="8 9">
    <name type="scientific">Phyllosticta citricarpa</name>
    <dbReference type="NCBI Taxonomy" id="55181"/>
    <lineage>
        <taxon>Eukaryota</taxon>
        <taxon>Fungi</taxon>
        <taxon>Dikarya</taxon>
        <taxon>Ascomycota</taxon>
        <taxon>Pezizomycotina</taxon>
        <taxon>Dothideomycetes</taxon>
        <taxon>Dothideomycetes incertae sedis</taxon>
        <taxon>Botryosphaeriales</taxon>
        <taxon>Phyllostictaceae</taxon>
        <taxon>Phyllosticta</taxon>
    </lineage>
</organism>
<dbReference type="Gene3D" id="2.40.50.140">
    <property type="entry name" value="Nucleic acid-binding proteins"/>
    <property type="match status" value="1"/>
</dbReference>
<feature type="active site" description="Nucleophile" evidence="4">
    <location>
        <position position="516"/>
    </location>
</feature>
<evidence type="ECO:0000256" key="2">
    <source>
        <dbReference type="ARBA" id="ARBA00022679"/>
    </source>
</evidence>
<dbReference type="PROSITE" id="PS51687">
    <property type="entry name" value="SAM_MT_RNA_M5U"/>
    <property type="match status" value="1"/>
</dbReference>
<dbReference type="PANTHER" id="PTHR11061">
    <property type="entry name" value="RNA M5U METHYLTRANSFERASE"/>
    <property type="match status" value="1"/>
</dbReference>
<evidence type="ECO:0000313" key="9">
    <source>
        <dbReference type="Proteomes" id="UP001365128"/>
    </source>
</evidence>
<dbReference type="Gene3D" id="3.40.50.150">
    <property type="entry name" value="Vaccinia Virus protein VP39"/>
    <property type="match status" value="2"/>
</dbReference>
<evidence type="ECO:0000256" key="5">
    <source>
        <dbReference type="PROSITE-ProRule" id="PRU10015"/>
    </source>
</evidence>
<feature type="binding site" evidence="4">
    <location>
        <position position="440"/>
    </location>
    <ligand>
        <name>S-adenosyl-L-methionine</name>
        <dbReference type="ChEBI" id="CHEBI:59789"/>
    </ligand>
</feature>
<feature type="region of interest" description="Disordered" evidence="6">
    <location>
        <begin position="575"/>
        <end position="600"/>
    </location>
</feature>
<keyword evidence="3 4" id="KW-0949">S-adenosyl-L-methionine</keyword>
<dbReference type="SUPFAM" id="SSF50249">
    <property type="entry name" value="Nucleic acid-binding proteins"/>
    <property type="match status" value="1"/>
</dbReference>
<feature type="binding site" evidence="4">
    <location>
        <position position="419"/>
    </location>
    <ligand>
        <name>S-adenosyl-L-methionine</name>
        <dbReference type="ChEBI" id="CHEBI:59789"/>
    </ligand>
</feature>
<dbReference type="PROSITE" id="PS51622">
    <property type="entry name" value="SAM_MT_RNA_M5U_2"/>
    <property type="match status" value="1"/>
</dbReference>
<dbReference type="Proteomes" id="UP001365128">
    <property type="component" value="Unassembled WGS sequence"/>
</dbReference>
<dbReference type="InterPro" id="IPR030390">
    <property type="entry name" value="MeTrfase_TrmA_AS"/>
</dbReference>
<dbReference type="GO" id="GO:0008168">
    <property type="term" value="F:methyltransferase activity"/>
    <property type="evidence" value="ECO:0007669"/>
    <property type="project" value="UniProtKB-KW"/>
</dbReference>
<reference evidence="8 9" key="1">
    <citation type="submission" date="2024-04" db="EMBL/GenBank/DDBJ databases">
        <title>Phyllosticta paracitricarpa is synonymous to the EU quarantine fungus P. citricarpa based on phylogenomic analyses.</title>
        <authorList>
            <consortium name="Lawrence Berkeley National Laboratory"/>
            <person name="Van Ingen-Buijs V.A."/>
            <person name="Van Westerhoven A.C."/>
            <person name="Haridas S."/>
            <person name="Skiadas P."/>
            <person name="Martin F."/>
            <person name="Groenewald J.Z."/>
            <person name="Crous P.W."/>
            <person name="Seidl M.F."/>
        </authorList>
    </citation>
    <scope>NUCLEOTIDE SEQUENCE [LARGE SCALE GENOMIC DNA]</scope>
    <source>
        <strain evidence="8 9">CBS 122670</strain>
    </source>
</reference>
<dbReference type="PANTHER" id="PTHR11061:SF30">
    <property type="entry name" value="TRNA (URACIL(54)-C(5))-METHYLTRANSFERASE"/>
    <property type="match status" value="1"/>
</dbReference>
<dbReference type="GO" id="GO:0032259">
    <property type="term" value="P:methylation"/>
    <property type="evidence" value="ECO:0007669"/>
    <property type="project" value="UniProtKB-KW"/>
</dbReference>
<feature type="binding site" evidence="4">
    <location>
        <position position="489"/>
    </location>
    <ligand>
        <name>S-adenosyl-L-methionine</name>
        <dbReference type="ChEBI" id="CHEBI:59789"/>
    </ligand>
</feature>
<feature type="active site" evidence="5">
    <location>
        <position position="516"/>
    </location>
</feature>
<evidence type="ECO:0000313" key="8">
    <source>
        <dbReference type="EMBL" id="KAK7549397.1"/>
    </source>
</evidence>
<dbReference type="SUPFAM" id="SSF53335">
    <property type="entry name" value="S-adenosyl-L-methionine-dependent methyltransferases"/>
    <property type="match status" value="1"/>
</dbReference>
<keyword evidence="1 4" id="KW-0489">Methyltransferase</keyword>
<dbReference type="InterPro" id="IPR010280">
    <property type="entry name" value="U5_MeTrfase_fam"/>
</dbReference>
<evidence type="ECO:0000256" key="4">
    <source>
        <dbReference type="PROSITE-ProRule" id="PRU01024"/>
    </source>
</evidence>
<keyword evidence="9" id="KW-1185">Reference proteome</keyword>
<dbReference type="InterPro" id="IPR002792">
    <property type="entry name" value="TRAM_dom"/>
</dbReference>
<dbReference type="EMBL" id="JBBPDW010000009">
    <property type="protein sequence ID" value="KAK7549397.1"/>
    <property type="molecule type" value="Genomic_DNA"/>
</dbReference>
<feature type="binding site" evidence="4">
    <location>
        <position position="383"/>
    </location>
    <ligand>
        <name>S-adenosyl-L-methionine</name>
        <dbReference type="ChEBI" id="CHEBI:59789"/>
    </ligand>
</feature>
<comment type="similarity">
    <text evidence="4">Belongs to the class I-like SAM-binding methyltransferase superfamily. RNA M5U methyltransferase family.</text>
</comment>
<dbReference type="PROSITE" id="PS01230">
    <property type="entry name" value="TRMA_1"/>
    <property type="match status" value="1"/>
</dbReference>
<gene>
    <name evidence="8" type="ORF">IWX46DRAFT_595926</name>
</gene>
<proteinExistence type="inferred from homology"/>
<evidence type="ECO:0000256" key="3">
    <source>
        <dbReference type="ARBA" id="ARBA00022691"/>
    </source>
</evidence>
<feature type="region of interest" description="Disordered" evidence="6">
    <location>
        <begin position="33"/>
        <end position="71"/>
    </location>
</feature>
<feature type="region of interest" description="Disordered" evidence="6">
    <location>
        <begin position="245"/>
        <end position="264"/>
    </location>
</feature>
<name>A0ABR1MIU4_9PEZI</name>
<evidence type="ECO:0000256" key="6">
    <source>
        <dbReference type="SAM" id="MobiDB-lite"/>
    </source>
</evidence>
<dbReference type="PROSITE" id="PS01231">
    <property type="entry name" value="TRMA_2"/>
    <property type="match status" value="1"/>
</dbReference>
<dbReference type="InterPro" id="IPR030391">
    <property type="entry name" value="MeTrfase_TrmA_CS"/>
</dbReference>
<dbReference type="InterPro" id="IPR029063">
    <property type="entry name" value="SAM-dependent_MTases_sf"/>
</dbReference>
<dbReference type="InterPro" id="IPR012340">
    <property type="entry name" value="NA-bd_OB-fold"/>
</dbReference>
<accession>A0ABR1MIU4</accession>
<dbReference type="Pfam" id="PF01938">
    <property type="entry name" value="TRAM"/>
    <property type="match status" value="1"/>
</dbReference>
<protein>
    <submittedName>
        <fullName evidence="8">S-adenosyl-L-methionine-dependent methyltransferase</fullName>
    </submittedName>
</protein>
<evidence type="ECO:0000256" key="1">
    <source>
        <dbReference type="ARBA" id="ARBA00022603"/>
    </source>
</evidence>